<dbReference type="FunFam" id="3.40.50.2000:FF:000055">
    <property type="entry name" value="Glycosyltransferase"/>
    <property type="match status" value="1"/>
</dbReference>
<evidence type="ECO:0000259" key="7">
    <source>
        <dbReference type="Pfam" id="PF26168"/>
    </source>
</evidence>
<dbReference type="Gene3D" id="3.40.50.2000">
    <property type="entry name" value="Glycogen Phosphorylase B"/>
    <property type="match status" value="2"/>
</dbReference>
<keyword evidence="9" id="KW-1185">Reference proteome</keyword>
<name>A0AAF0XU68_DAUCS</name>
<evidence type="ECO:0000313" key="8">
    <source>
        <dbReference type="EMBL" id="WOH14065.1"/>
    </source>
</evidence>
<dbReference type="InterPro" id="IPR035595">
    <property type="entry name" value="UDP_glycos_trans_CS"/>
</dbReference>
<keyword evidence="4" id="KW-0414">Isoprene biosynthesis</keyword>
<protein>
    <recommendedName>
        <fullName evidence="6">Glycosyltransferase</fullName>
        <ecNumber evidence="6">2.4.1.-</ecNumber>
    </recommendedName>
</protein>
<evidence type="ECO:0000313" key="9">
    <source>
        <dbReference type="Proteomes" id="UP000077755"/>
    </source>
</evidence>
<evidence type="ECO:0000256" key="6">
    <source>
        <dbReference type="RuleBase" id="RU362057"/>
    </source>
</evidence>
<reference evidence="8" key="1">
    <citation type="journal article" date="2016" name="Nat. Genet.">
        <title>A high-quality carrot genome assembly provides new insights into carotenoid accumulation and asterid genome evolution.</title>
        <authorList>
            <person name="Iorizzo M."/>
            <person name="Ellison S."/>
            <person name="Senalik D."/>
            <person name="Zeng P."/>
            <person name="Satapoomin P."/>
            <person name="Huang J."/>
            <person name="Bowman M."/>
            <person name="Iovene M."/>
            <person name="Sanseverino W."/>
            <person name="Cavagnaro P."/>
            <person name="Yildiz M."/>
            <person name="Macko-Podgorni A."/>
            <person name="Moranska E."/>
            <person name="Grzebelus E."/>
            <person name="Grzebelus D."/>
            <person name="Ashrafi H."/>
            <person name="Zheng Z."/>
            <person name="Cheng S."/>
            <person name="Spooner D."/>
            <person name="Van Deynze A."/>
            <person name="Simon P."/>
        </authorList>
    </citation>
    <scope>NUCLEOTIDE SEQUENCE</scope>
    <source>
        <tissue evidence="8">Leaf</tissue>
    </source>
</reference>
<evidence type="ECO:0000256" key="4">
    <source>
        <dbReference type="ARBA" id="ARBA00023229"/>
    </source>
</evidence>
<dbReference type="GO" id="GO:0008299">
    <property type="term" value="P:isoprenoid biosynthetic process"/>
    <property type="evidence" value="ECO:0007669"/>
    <property type="project" value="UniProtKB-KW"/>
</dbReference>
<evidence type="ECO:0000256" key="1">
    <source>
        <dbReference type="ARBA" id="ARBA00004721"/>
    </source>
</evidence>
<evidence type="ECO:0000256" key="2">
    <source>
        <dbReference type="ARBA" id="ARBA00009995"/>
    </source>
</evidence>
<dbReference type="EC" id="2.4.1.-" evidence="6"/>
<comment type="similarity">
    <text evidence="2 5">Belongs to the UDP-glycosyltransferase family.</text>
</comment>
<dbReference type="InterPro" id="IPR002213">
    <property type="entry name" value="UDP_glucos_trans"/>
</dbReference>
<accession>A0AAF0XU68</accession>
<dbReference type="InterPro" id="IPR058980">
    <property type="entry name" value="Glyco_transf_N"/>
</dbReference>
<dbReference type="Pfam" id="PF26168">
    <property type="entry name" value="Glyco_transf_N"/>
    <property type="match status" value="1"/>
</dbReference>
<sequence>MGSTTEAHDKPHVLCIPYPAQGHINPMLQVAKLLHHKGFHISFVYTDFNHNRLIKSKGQQALDGLSDFRFYSIPDGLAPSDPDATQDIATLCKYTPVTCLAPFSNLISKLNDSLDLGVPPLTCIVSDATMSFTLKAAEKFGIPEILLWTASTCGLIAYMQYHQLVERGYTPLKDMSYLTNGYLDTKIDWAPGMKDMKLKDFPSFIRTTDPNDIMLNFFITETAALCKARAVIINSFDSLDEDALEAISKSQPHIYTIGPLHLMLKQIQDDRLMSIGSSLWKAEESCIDWLDKREVNSVVYVNFGSITTMTAEQLSEFAWGLANSKKHFLWIVRPDIVAGDTAKVPPEFMAETRERGMLASWCSQEQVLTHPAIGLFLTHSGWNSTLESIASGVPVICWPFFAEQQTNCKYSCSEWGIGLEIDNNVKRDEVEDLVRQLMDGERGKKLKNNAMEWKKKAQAAASPGGSSSLNLDRLVNEVLLPK</sequence>
<dbReference type="SUPFAM" id="SSF53756">
    <property type="entry name" value="UDP-Glycosyltransferase/glycogen phosphorylase"/>
    <property type="match status" value="1"/>
</dbReference>
<dbReference type="GO" id="GO:0080044">
    <property type="term" value="F:quercetin 7-O-glucosyltransferase activity"/>
    <property type="evidence" value="ECO:0007669"/>
    <property type="project" value="TreeGrafter"/>
</dbReference>
<proteinExistence type="inferred from homology"/>
<dbReference type="PROSITE" id="PS00375">
    <property type="entry name" value="UDPGT"/>
    <property type="match status" value="1"/>
</dbReference>
<dbReference type="PANTHER" id="PTHR11926:SF1498">
    <property type="entry name" value="GLYCOSYLTRANSFERASE"/>
    <property type="match status" value="1"/>
</dbReference>
<feature type="domain" description="Glycosyltransferase N-terminal" evidence="7">
    <location>
        <begin position="13"/>
        <end position="114"/>
    </location>
</feature>
<dbReference type="GO" id="GO:0080043">
    <property type="term" value="F:quercetin 3-O-glucosyltransferase activity"/>
    <property type="evidence" value="ECO:0007669"/>
    <property type="project" value="TreeGrafter"/>
</dbReference>
<evidence type="ECO:0000256" key="5">
    <source>
        <dbReference type="RuleBase" id="RU003718"/>
    </source>
</evidence>
<dbReference type="CDD" id="cd03784">
    <property type="entry name" value="GT1_Gtf-like"/>
    <property type="match status" value="1"/>
</dbReference>
<reference evidence="8" key="2">
    <citation type="submission" date="2022-03" db="EMBL/GenBank/DDBJ databases">
        <title>Draft title - Genomic analysis of global carrot germplasm unveils the trajectory of domestication and the origin of high carotenoid orange carrot.</title>
        <authorList>
            <person name="Iorizzo M."/>
            <person name="Ellison S."/>
            <person name="Senalik D."/>
            <person name="Macko-Podgorni A."/>
            <person name="Grzebelus D."/>
            <person name="Bostan H."/>
            <person name="Rolling W."/>
            <person name="Curaba J."/>
            <person name="Simon P."/>
        </authorList>
    </citation>
    <scope>NUCLEOTIDE SEQUENCE</scope>
    <source>
        <tissue evidence="8">Leaf</tissue>
    </source>
</reference>
<keyword evidence="5" id="KW-0328">Glycosyltransferase</keyword>
<dbReference type="Pfam" id="PF00201">
    <property type="entry name" value="UDPGT"/>
    <property type="match status" value="1"/>
</dbReference>
<dbReference type="FunFam" id="3.40.50.2000:FF:000027">
    <property type="entry name" value="Glycosyltransferase"/>
    <property type="match status" value="1"/>
</dbReference>
<dbReference type="EMBL" id="CP093351">
    <property type="protein sequence ID" value="WOH14065.1"/>
    <property type="molecule type" value="Genomic_DNA"/>
</dbReference>
<gene>
    <name evidence="8" type="ORF">DCAR_0933581</name>
</gene>
<evidence type="ECO:0000256" key="3">
    <source>
        <dbReference type="ARBA" id="ARBA00022679"/>
    </source>
</evidence>
<dbReference type="AlphaFoldDB" id="A0AAF0XU68"/>
<comment type="pathway">
    <text evidence="1">Secondary metabolite biosynthesis; terpenoid biosynthesis.</text>
</comment>
<dbReference type="PANTHER" id="PTHR11926">
    <property type="entry name" value="GLUCOSYL/GLUCURONOSYL TRANSFERASES"/>
    <property type="match status" value="1"/>
</dbReference>
<dbReference type="Proteomes" id="UP000077755">
    <property type="component" value="Chromosome 9"/>
</dbReference>
<keyword evidence="3 5" id="KW-0808">Transferase</keyword>
<organism evidence="8 9">
    <name type="scientific">Daucus carota subsp. sativus</name>
    <name type="common">Carrot</name>
    <dbReference type="NCBI Taxonomy" id="79200"/>
    <lineage>
        <taxon>Eukaryota</taxon>
        <taxon>Viridiplantae</taxon>
        <taxon>Streptophyta</taxon>
        <taxon>Embryophyta</taxon>
        <taxon>Tracheophyta</taxon>
        <taxon>Spermatophyta</taxon>
        <taxon>Magnoliopsida</taxon>
        <taxon>eudicotyledons</taxon>
        <taxon>Gunneridae</taxon>
        <taxon>Pentapetalae</taxon>
        <taxon>asterids</taxon>
        <taxon>campanulids</taxon>
        <taxon>Apiales</taxon>
        <taxon>Apiaceae</taxon>
        <taxon>Apioideae</taxon>
        <taxon>Scandiceae</taxon>
        <taxon>Daucinae</taxon>
        <taxon>Daucus</taxon>
        <taxon>Daucus sect. Daucus</taxon>
    </lineage>
</organism>